<feature type="region of interest" description="Disordered" evidence="1">
    <location>
        <begin position="178"/>
        <end position="204"/>
    </location>
</feature>
<evidence type="ECO:0000313" key="3">
    <source>
        <dbReference type="EMBL" id="KAF2787090.1"/>
    </source>
</evidence>
<dbReference type="Proteomes" id="UP000799757">
    <property type="component" value="Unassembled WGS sequence"/>
</dbReference>
<dbReference type="AlphaFoldDB" id="A0A6A6WSH4"/>
<organism evidence="3 4">
    <name type="scientific">Melanomma pulvis-pyrius CBS 109.77</name>
    <dbReference type="NCBI Taxonomy" id="1314802"/>
    <lineage>
        <taxon>Eukaryota</taxon>
        <taxon>Fungi</taxon>
        <taxon>Dikarya</taxon>
        <taxon>Ascomycota</taxon>
        <taxon>Pezizomycotina</taxon>
        <taxon>Dothideomycetes</taxon>
        <taxon>Pleosporomycetidae</taxon>
        <taxon>Pleosporales</taxon>
        <taxon>Melanommataceae</taxon>
        <taxon>Melanomma</taxon>
    </lineage>
</organism>
<feature type="transmembrane region" description="Helical" evidence="2">
    <location>
        <begin position="250"/>
        <end position="272"/>
    </location>
</feature>
<keyword evidence="2" id="KW-0812">Transmembrane</keyword>
<sequence length="392" mass="44451">MGKISGRKGVQTNQRHYRSFNPNSRIMAICILGLGANSVELDDSTVRKNLQQLIWNRSSHTDFTNHMCPRCAQHSHEHFGIQHHEEILPQRQRRSHHSALRVPRRQRRQVQRLQEEQFLPLVHFCPFHVPGRQDLRFPGPPMYKSMGFHVSGSFFAAELLVIVPNRWLDITPQDKPGDNEIPLYSRQADDDQVPQGAQSASDKRIPLGTGGTSLPYLSITMSVLFILYFTVHAIISISETYNWRLNPLESIGMVLLVCGSPPFVSSSIRSYFLRTRRAGLNSSLEILLLLAILAVPTAYYLLPHVISLEQKDTSMLSPIATTVAVPVIIGTWAAISLAWASIITRGREAERRVEKALAWYFVLLNLVTTVLYYRFSYDPSGTVKPKWTEQLG</sequence>
<reference evidence="3" key="1">
    <citation type="journal article" date="2020" name="Stud. Mycol.">
        <title>101 Dothideomycetes genomes: a test case for predicting lifestyles and emergence of pathogens.</title>
        <authorList>
            <person name="Haridas S."/>
            <person name="Albert R."/>
            <person name="Binder M."/>
            <person name="Bloem J."/>
            <person name="Labutti K."/>
            <person name="Salamov A."/>
            <person name="Andreopoulos B."/>
            <person name="Baker S."/>
            <person name="Barry K."/>
            <person name="Bills G."/>
            <person name="Bluhm B."/>
            <person name="Cannon C."/>
            <person name="Castanera R."/>
            <person name="Culley D."/>
            <person name="Daum C."/>
            <person name="Ezra D."/>
            <person name="Gonzalez J."/>
            <person name="Henrissat B."/>
            <person name="Kuo A."/>
            <person name="Liang C."/>
            <person name="Lipzen A."/>
            <person name="Lutzoni F."/>
            <person name="Magnuson J."/>
            <person name="Mondo S."/>
            <person name="Nolan M."/>
            <person name="Ohm R."/>
            <person name="Pangilinan J."/>
            <person name="Park H.-J."/>
            <person name="Ramirez L."/>
            <person name="Alfaro M."/>
            <person name="Sun H."/>
            <person name="Tritt A."/>
            <person name="Yoshinaga Y."/>
            <person name="Zwiers L.-H."/>
            <person name="Turgeon B."/>
            <person name="Goodwin S."/>
            <person name="Spatafora J."/>
            <person name="Crous P."/>
            <person name="Grigoriev I."/>
        </authorList>
    </citation>
    <scope>NUCLEOTIDE SEQUENCE</scope>
    <source>
        <strain evidence="3">CBS 109.77</strain>
    </source>
</reference>
<keyword evidence="4" id="KW-1185">Reference proteome</keyword>
<evidence type="ECO:0000256" key="1">
    <source>
        <dbReference type="SAM" id="MobiDB-lite"/>
    </source>
</evidence>
<keyword evidence="2" id="KW-1133">Transmembrane helix</keyword>
<dbReference type="EMBL" id="MU002361">
    <property type="protein sequence ID" value="KAF2787090.1"/>
    <property type="molecule type" value="Genomic_DNA"/>
</dbReference>
<feature type="transmembrane region" description="Helical" evidence="2">
    <location>
        <begin position="214"/>
        <end position="238"/>
    </location>
</feature>
<evidence type="ECO:0000313" key="4">
    <source>
        <dbReference type="Proteomes" id="UP000799757"/>
    </source>
</evidence>
<keyword evidence="2" id="KW-0472">Membrane</keyword>
<accession>A0A6A6WSH4</accession>
<feature type="transmembrane region" description="Helical" evidence="2">
    <location>
        <begin position="356"/>
        <end position="375"/>
    </location>
</feature>
<evidence type="ECO:0000256" key="2">
    <source>
        <dbReference type="SAM" id="Phobius"/>
    </source>
</evidence>
<feature type="transmembrane region" description="Helical" evidence="2">
    <location>
        <begin position="322"/>
        <end position="344"/>
    </location>
</feature>
<name>A0A6A6WSH4_9PLEO</name>
<protein>
    <submittedName>
        <fullName evidence="3">Uncharacterized protein</fullName>
    </submittedName>
</protein>
<gene>
    <name evidence="3" type="ORF">K505DRAFT_343231</name>
</gene>
<dbReference type="OrthoDB" id="3789878at2759"/>
<proteinExistence type="predicted"/>
<feature type="transmembrane region" description="Helical" evidence="2">
    <location>
        <begin position="284"/>
        <end position="302"/>
    </location>
</feature>